<dbReference type="GO" id="GO:0006310">
    <property type="term" value="P:DNA recombination"/>
    <property type="evidence" value="ECO:0007669"/>
    <property type="project" value="UniProtKB-KW"/>
</dbReference>
<accession>A0A941EZ92</accession>
<evidence type="ECO:0000256" key="5">
    <source>
        <dbReference type="SAM" id="MobiDB-lite"/>
    </source>
</evidence>
<organism evidence="6 7">
    <name type="scientific">Actinospica durhamensis</name>
    <dbReference type="NCBI Taxonomy" id="1508375"/>
    <lineage>
        <taxon>Bacteria</taxon>
        <taxon>Bacillati</taxon>
        <taxon>Actinomycetota</taxon>
        <taxon>Actinomycetes</taxon>
        <taxon>Catenulisporales</taxon>
        <taxon>Actinospicaceae</taxon>
        <taxon>Actinospica</taxon>
    </lineage>
</organism>
<comment type="caution">
    <text evidence="6">The sequence shown here is derived from an EMBL/GenBank/DDBJ whole genome shotgun (WGS) entry which is preliminary data.</text>
</comment>
<dbReference type="AlphaFoldDB" id="A0A941EZ92"/>
<sequence length="374" mass="40302">MTLGALALLLLGIAIGIALGVLGERSRRSRPGAAPDPALDSSARLLLETADRQLARASEPIHESLRHLDDRLREIEQGRAAAQAALSRQIEDVRTTGEELRGQTAALVTALRTPQVRGRWGELHLRRAVELAGLVDRCDFTEQLVIPAQEGAETGEGAGVARPDLVVHLAGDKHVVVDAKVPLGAFLEAAEAPDELARQERLRAHAKQLRAHVDVLASRAYWKRMESAGAPTVEFVVLFVPGEAFLSHALSADPELVEYASERRVVLASPITLITLLRTVAYAWTQDTLAGEARTVVALGRELYERIGVFTETLDTVGKSLGAAVGAYNRAVGSLDSRLLVTARRLRDLGLDDGRPPSARSLDTAPRAVAERPE</sequence>
<dbReference type="RefSeq" id="WP_212533736.1">
    <property type="nucleotide sequence ID" value="NZ_JAGSOG010000415.1"/>
</dbReference>
<evidence type="ECO:0000256" key="2">
    <source>
        <dbReference type="ARBA" id="ARBA00009840"/>
    </source>
</evidence>
<comment type="function">
    <text evidence="1">Involved in DNA recombination.</text>
</comment>
<gene>
    <name evidence="6" type="ORF">KDL01_38915</name>
</gene>
<dbReference type="EMBL" id="JAGSOG010000415">
    <property type="protein sequence ID" value="MBR7839298.1"/>
    <property type="molecule type" value="Genomic_DNA"/>
</dbReference>
<dbReference type="InterPro" id="IPR003798">
    <property type="entry name" value="DNA_recombination_RmuC"/>
</dbReference>
<dbReference type="PANTHER" id="PTHR30563:SF0">
    <property type="entry name" value="DNA RECOMBINATION PROTEIN RMUC"/>
    <property type="match status" value="1"/>
</dbReference>
<keyword evidence="7" id="KW-1185">Reference proteome</keyword>
<dbReference type="PANTHER" id="PTHR30563">
    <property type="entry name" value="DNA RECOMBINATION PROTEIN RMUC"/>
    <property type="match status" value="1"/>
</dbReference>
<dbReference type="Proteomes" id="UP000675781">
    <property type="component" value="Unassembled WGS sequence"/>
</dbReference>
<keyword evidence="4" id="KW-0233">DNA recombination</keyword>
<evidence type="ECO:0000256" key="3">
    <source>
        <dbReference type="ARBA" id="ARBA00023054"/>
    </source>
</evidence>
<protein>
    <submittedName>
        <fullName evidence="6">DNA recombination protein RmuC</fullName>
    </submittedName>
</protein>
<evidence type="ECO:0000313" key="6">
    <source>
        <dbReference type="EMBL" id="MBR7839298.1"/>
    </source>
</evidence>
<dbReference type="Pfam" id="PF02646">
    <property type="entry name" value="RmuC"/>
    <property type="match status" value="1"/>
</dbReference>
<feature type="region of interest" description="Disordered" evidence="5">
    <location>
        <begin position="352"/>
        <end position="374"/>
    </location>
</feature>
<evidence type="ECO:0000313" key="7">
    <source>
        <dbReference type="Proteomes" id="UP000675781"/>
    </source>
</evidence>
<name>A0A941EZ92_9ACTN</name>
<keyword evidence="3" id="KW-0175">Coiled coil</keyword>
<reference evidence="6" key="1">
    <citation type="submission" date="2021-04" db="EMBL/GenBank/DDBJ databases">
        <title>Genome based classification of Actinospica acidithermotolerans sp. nov., an actinobacterium isolated from an Indonesian hot spring.</title>
        <authorList>
            <person name="Kusuma A.B."/>
            <person name="Putra K.E."/>
            <person name="Nafisah S."/>
            <person name="Loh J."/>
            <person name="Nouioui I."/>
            <person name="Goodfellow M."/>
        </authorList>
    </citation>
    <scope>NUCLEOTIDE SEQUENCE</scope>
    <source>
        <strain evidence="6">CSCA 57</strain>
    </source>
</reference>
<evidence type="ECO:0000256" key="4">
    <source>
        <dbReference type="ARBA" id="ARBA00023172"/>
    </source>
</evidence>
<comment type="similarity">
    <text evidence="2">Belongs to the RmuC family.</text>
</comment>
<evidence type="ECO:0000256" key="1">
    <source>
        <dbReference type="ARBA" id="ARBA00003416"/>
    </source>
</evidence>
<proteinExistence type="inferred from homology"/>